<comment type="similarity">
    <text evidence="5">Belongs to the Tim17/Tim22/Tim23 family.</text>
</comment>
<keyword evidence="2" id="KW-0812">Transmembrane</keyword>
<evidence type="ECO:0000313" key="7">
    <source>
        <dbReference type="EMBL" id="GMH79959.1"/>
    </source>
</evidence>
<comment type="caution">
    <text evidence="7">The sequence shown here is derived from an EMBL/GenBank/DDBJ whole genome shotgun (WGS) entry which is preliminary data.</text>
</comment>
<accession>A0A9W7B4W8</accession>
<evidence type="ECO:0000256" key="1">
    <source>
        <dbReference type="ARBA" id="ARBA00004141"/>
    </source>
</evidence>
<dbReference type="GO" id="GO:0042721">
    <property type="term" value="C:TIM22 mitochondrial import inner membrane insertion complex"/>
    <property type="evidence" value="ECO:0007669"/>
    <property type="project" value="UniProtKB-UniRule"/>
</dbReference>
<comment type="subunit">
    <text evidence="5">Component of the TIM22 complex.</text>
</comment>
<gene>
    <name evidence="7" type="ORF">TrST_g2798</name>
</gene>
<evidence type="ECO:0000256" key="4">
    <source>
        <dbReference type="ARBA" id="ARBA00023136"/>
    </source>
</evidence>
<proteinExistence type="inferred from homology"/>
<sequence>MKSVFATRRVTLLLVLFMALSGSVQSSLFRRTAGAGLSKKSILKGSSSRLVKHKRHVNDLSNVASGSSKAVDMREQAISKARGGGRQSEPERVPPDYQAMRANLSPLGKVIAGSCEVGVTTGMSYVSSGMLGYFGMGVWQLKSIGELGMKGIHAKAVTSGKSWGELGAYFSGFGCAAKVIRGGKEDKWNQVLASFAAGVCLSKGTPPMVKLKSGATYAAFSYAIDSFAGGGGGERDEMQFQERAL</sequence>
<evidence type="ECO:0000313" key="8">
    <source>
        <dbReference type="Proteomes" id="UP001165085"/>
    </source>
</evidence>
<name>A0A9W7B4W8_9STRA</name>
<keyword evidence="5" id="KW-0496">Mitochondrion</keyword>
<dbReference type="GO" id="GO:0008320">
    <property type="term" value="F:protein transmembrane transporter activity"/>
    <property type="evidence" value="ECO:0007669"/>
    <property type="project" value="UniProtKB-UniRule"/>
</dbReference>
<keyword evidence="5" id="KW-0811">Translocation</keyword>
<organism evidence="7 8">
    <name type="scientific">Triparma strigata</name>
    <dbReference type="NCBI Taxonomy" id="1606541"/>
    <lineage>
        <taxon>Eukaryota</taxon>
        <taxon>Sar</taxon>
        <taxon>Stramenopiles</taxon>
        <taxon>Ochrophyta</taxon>
        <taxon>Bolidophyceae</taxon>
        <taxon>Parmales</taxon>
        <taxon>Triparmaceae</taxon>
        <taxon>Triparma</taxon>
    </lineage>
</organism>
<keyword evidence="8" id="KW-1185">Reference proteome</keyword>
<dbReference type="AlphaFoldDB" id="A0A9W7B4W8"/>
<keyword evidence="3" id="KW-1133">Transmembrane helix</keyword>
<keyword evidence="5" id="KW-0653">Protein transport</keyword>
<dbReference type="OrthoDB" id="41475at2759"/>
<dbReference type="EMBL" id="BRXY01000240">
    <property type="protein sequence ID" value="GMH79959.1"/>
    <property type="molecule type" value="Genomic_DNA"/>
</dbReference>
<comment type="subcellular location">
    <subcellularLocation>
        <location evidence="1">Membrane</location>
        <topology evidence="1">Multi-pass membrane protein</topology>
    </subcellularLocation>
    <subcellularLocation>
        <location evidence="5">Mitochondrion inner membrane</location>
        <topology evidence="5">Multi-pass membrane protein</topology>
    </subcellularLocation>
</comment>
<dbReference type="GO" id="GO:0045039">
    <property type="term" value="P:protein insertion into mitochondrial inner membrane"/>
    <property type="evidence" value="ECO:0007669"/>
    <property type="project" value="UniProtKB-UniRule"/>
</dbReference>
<feature type="chain" id="PRO_5040877176" description="Mitochondrial import inner membrane translocase subunit TIM22" evidence="6">
    <location>
        <begin position="27"/>
        <end position="245"/>
    </location>
</feature>
<reference evidence="8" key="1">
    <citation type="journal article" date="2023" name="Commun. Biol.">
        <title>Genome analysis of Parmales, the sister group of diatoms, reveals the evolutionary specialization of diatoms from phago-mixotrophs to photoautotrophs.</title>
        <authorList>
            <person name="Ban H."/>
            <person name="Sato S."/>
            <person name="Yoshikawa S."/>
            <person name="Yamada K."/>
            <person name="Nakamura Y."/>
            <person name="Ichinomiya M."/>
            <person name="Sato N."/>
            <person name="Blanc-Mathieu R."/>
            <person name="Endo H."/>
            <person name="Kuwata A."/>
            <person name="Ogata H."/>
        </authorList>
    </citation>
    <scope>NUCLEOTIDE SEQUENCE [LARGE SCALE GENOMIC DNA]</scope>
    <source>
        <strain evidence="8">NIES 3701</strain>
    </source>
</reference>
<evidence type="ECO:0000256" key="3">
    <source>
        <dbReference type="ARBA" id="ARBA00022989"/>
    </source>
</evidence>
<evidence type="ECO:0000256" key="5">
    <source>
        <dbReference type="RuleBase" id="RU367038"/>
    </source>
</evidence>
<comment type="function">
    <text evidence="5">Essential core component of the TIM22 complex, a complex that mediates the import and insertion of multi-pass transmembrane proteins into the mitochondrial inner membrane. In the TIM22 complex, it constitutes the voltage-activated and signal-gated channel. Forms a twin-pore translocase that uses the membrane potential as external driving force in 2 voltage-dependent steps.</text>
</comment>
<feature type="signal peptide" evidence="6">
    <location>
        <begin position="1"/>
        <end position="26"/>
    </location>
</feature>
<protein>
    <recommendedName>
        <fullName evidence="5">Mitochondrial import inner membrane translocase subunit TIM22</fullName>
    </recommendedName>
</protein>
<dbReference type="Proteomes" id="UP001165085">
    <property type="component" value="Unassembled WGS sequence"/>
</dbReference>
<keyword evidence="6" id="KW-0732">Signal</keyword>
<dbReference type="InterPro" id="IPR039175">
    <property type="entry name" value="TIM22"/>
</dbReference>
<keyword evidence="5" id="KW-0813">Transport</keyword>
<keyword evidence="4" id="KW-0472">Membrane</keyword>
<dbReference type="Pfam" id="PF02466">
    <property type="entry name" value="Tim17"/>
    <property type="match status" value="1"/>
</dbReference>
<evidence type="ECO:0000256" key="2">
    <source>
        <dbReference type="ARBA" id="ARBA00022692"/>
    </source>
</evidence>
<dbReference type="PANTHER" id="PTHR14110">
    <property type="entry name" value="MITOCHONDRIAL IMPORT INNER MEMBRANE TRANSLOCASE SUBUNIT TIM22"/>
    <property type="match status" value="1"/>
</dbReference>
<evidence type="ECO:0000256" key="6">
    <source>
        <dbReference type="SAM" id="SignalP"/>
    </source>
</evidence>
<keyword evidence="5" id="KW-0999">Mitochondrion inner membrane</keyword>